<gene>
    <name evidence="1" type="ORF">L345_15194</name>
</gene>
<dbReference type="OrthoDB" id="10057795at2759"/>
<comment type="caution">
    <text evidence="1">The sequence shown here is derived from an EMBL/GenBank/DDBJ whole genome shotgun (WGS) entry which is preliminary data.</text>
</comment>
<sequence>MSSSPAQEDKADMVFQGEITPLKENMNNVNGLAHQFTSSEIPLSPYMLNRLEDLNGRWKLLQPSSVKAGRETQQQRLLLCQFVSQ</sequence>
<dbReference type="AlphaFoldDB" id="V8N9Z7"/>
<dbReference type="EMBL" id="AZIM01005907">
    <property type="protein sequence ID" value="ETE59079.1"/>
    <property type="molecule type" value="Genomic_DNA"/>
</dbReference>
<accession>V8N9Z7</accession>
<dbReference type="Proteomes" id="UP000018936">
    <property type="component" value="Unassembled WGS sequence"/>
</dbReference>
<feature type="non-terminal residue" evidence="1">
    <location>
        <position position="85"/>
    </location>
</feature>
<name>V8N9Z7_OPHHA</name>
<dbReference type="SUPFAM" id="SSF46966">
    <property type="entry name" value="Spectrin repeat"/>
    <property type="match status" value="1"/>
</dbReference>
<organism evidence="1 2">
    <name type="scientific">Ophiophagus hannah</name>
    <name type="common">King cobra</name>
    <name type="synonym">Naja hannah</name>
    <dbReference type="NCBI Taxonomy" id="8665"/>
    <lineage>
        <taxon>Eukaryota</taxon>
        <taxon>Metazoa</taxon>
        <taxon>Chordata</taxon>
        <taxon>Craniata</taxon>
        <taxon>Vertebrata</taxon>
        <taxon>Euteleostomi</taxon>
        <taxon>Lepidosauria</taxon>
        <taxon>Squamata</taxon>
        <taxon>Bifurcata</taxon>
        <taxon>Unidentata</taxon>
        <taxon>Episquamata</taxon>
        <taxon>Toxicofera</taxon>
        <taxon>Serpentes</taxon>
        <taxon>Colubroidea</taxon>
        <taxon>Elapidae</taxon>
        <taxon>Elapinae</taxon>
        <taxon>Ophiophagus</taxon>
    </lineage>
</organism>
<evidence type="ECO:0000313" key="1">
    <source>
        <dbReference type="EMBL" id="ETE59079.1"/>
    </source>
</evidence>
<evidence type="ECO:0000313" key="2">
    <source>
        <dbReference type="Proteomes" id="UP000018936"/>
    </source>
</evidence>
<proteinExistence type="predicted"/>
<keyword evidence="2" id="KW-1185">Reference proteome</keyword>
<protein>
    <submittedName>
        <fullName evidence="1">Uncharacterized protein</fullName>
    </submittedName>
</protein>
<feature type="non-terminal residue" evidence="1">
    <location>
        <position position="1"/>
    </location>
</feature>
<reference evidence="1 2" key="1">
    <citation type="journal article" date="2013" name="Proc. Natl. Acad. Sci. U.S.A.">
        <title>The king cobra genome reveals dynamic gene evolution and adaptation in the snake venom system.</title>
        <authorList>
            <person name="Vonk F.J."/>
            <person name="Casewell N.R."/>
            <person name="Henkel C.V."/>
            <person name="Heimberg A.M."/>
            <person name="Jansen H.J."/>
            <person name="McCleary R.J."/>
            <person name="Kerkkamp H.M."/>
            <person name="Vos R.A."/>
            <person name="Guerreiro I."/>
            <person name="Calvete J.J."/>
            <person name="Wuster W."/>
            <person name="Woods A.E."/>
            <person name="Logan J.M."/>
            <person name="Harrison R.A."/>
            <person name="Castoe T.A."/>
            <person name="de Koning A.P."/>
            <person name="Pollock D.D."/>
            <person name="Yandell M."/>
            <person name="Calderon D."/>
            <person name="Renjifo C."/>
            <person name="Currier R.B."/>
            <person name="Salgado D."/>
            <person name="Pla D."/>
            <person name="Sanz L."/>
            <person name="Hyder A.S."/>
            <person name="Ribeiro J.M."/>
            <person name="Arntzen J.W."/>
            <person name="van den Thillart G.E."/>
            <person name="Boetzer M."/>
            <person name="Pirovano W."/>
            <person name="Dirks R.P."/>
            <person name="Spaink H.P."/>
            <person name="Duboule D."/>
            <person name="McGlinn E."/>
            <person name="Kini R.M."/>
            <person name="Richardson M.K."/>
        </authorList>
    </citation>
    <scope>NUCLEOTIDE SEQUENCE</scope>
    <source>
        <tissue evidence="1">Blood</tissue>
    </source>
</reference>